<dbReference type="Proteomes" id="UP000249130">
    <property type="component" value="Unassembled WGS sequence"/>
</dbReference>
<comment type="caution">
    <text evidence="2">The sequence shown here is derived from an EMBL/GenBank/DDBJ whole genome shotgun (WGS) entry which is preliminary data.</text>
</comment>
<dbReference type="AlphaFoldDB" id="A0A327KPE8"/>
<accession>A0A327KPE8</accession>
<proteinExistence type="predicted"/>
<gene>
    <name evidence="2" type="ORF">CH341_25180</name>
</gene>
<organism evidence="2 3">
    <name type="scientific">Rhodoplanes roseus</name>
    <dbReference type="NCBI Taxonomy" id="29409"/>
    <lineage>
        <taxon>Bacteria</taxon>
        <taxon>Pseudomonadati</taxon>
        <taxon>Pseudomonadota</taxon>
        <taxon>Alphaproteobacteria</taxon>
        <taxon>Hyphomicrobiales</taxon>
        <taxon>Nitrobacteraceae</taxon>
        <taxon>Rhodoplanes</taxon>
    </lineage>
</organism>
<evidence type="ECO:0000313" key="3">
    <source>
        <dbReference type="Proteomes" id="UP000249130"/>
    </source>
</evidence>
<dbReference type="EMBL" id="NPEX01000268">
    <property type="protein sequence ID" value="RAI39776.1"/>
    <property type="molecule type" value="Genomic_DNA"/>
</dbReference>
<evidence type="ECO:0000256" key="1">
    <source>
        <dbReference type="SAM" id="MobiDB-lite"/>
    </source>
</evidence>
<reference evidence="2 3" key="1">
    <citation type="submission" date="2017-07" db="EMBL/GenBank/DDBJ databases">
        <title>Draft Genome Sequences of Select Purple Nonsulfur Bacteria.</title>
        <authorList>
            <person name="Lasarre B."/>
            <person name="Mckinlay J.B."/>
        </authorList>
    </citation>
    <scope>NUCLEOTIDE SEQUENCE [LARGE SCALE GENOMIC DNA]</scope>
    <source>
        <strain evidence="2 3">DSM 5909</strain>
    </source>
</reference>
<feature type="region of interest" description="Disordered" evidence="1">
    <location>
        <begin position="1"/>
        <end position="38"/>
    </location>
</feature>
<protein>
    <submittedName>
        <fullName evidence="2">Uncharacterized protein</fullName>
    </submittedName>
</protein>
<keyword evidence="3" id="KW-1185">Reference proteome</keyword>
<evidence type="ECO:0000313" key="2">
    <source>
        <dbReference type="EMBL" id="RAI39776.1"/>
    </source>
</evidence>
<sequence>MLRAPDKVQQATGLMHRRAGAHLSQANRLAGPPLGPGSTVQRVALHRVRDTEPMYCREVVFNRVER</sequence>
<name>A0A327KPE8_9BRAD</name>